<keyword evidence="1" id="KW-1133">Transmembrane helix</keyword>
<evidence type="ECO:0000313" key="4">
    <source>
        <dbReference type="Proteomes" id="UP000004959"/>
    </source>
</evidence>
<dbReference type="OrthoDB" id="9789113at2"/>
<keyword evidence="4" id="KW-1185">Reference proteome</keyword>
<name>G9WG15_9LACO</name>
<comment type="caution">
    <text evidence="3">The sequence shown here is derived from an EMBL/GenBank/DDBJ whole genome shotgun (WGS) entry which is preliminary data.</text>
</comment>
<feature type="transmembrane region" description="Helical" evidence="1">
    <location>
        <begin position="159"/>
        <end position="180"/>
    </location>
</feature>
<keyword evidence="1" id="KW-0472">Membrane</keyword>
<dbReference type="PANTHER" id="PTHR14969:SF13">
    <property type="entry name" value="AT30094P"/>
    <property type="match status" value="1"/>
</dbReference>
<evidence type="ECO:0000256" key="1">
    <source>
        <dbReference type="SAM" id="Phobius"/>
    </source>
</evidence>
<feature type="transmembrane region" description="Helical" evidence="1">
    <location>
        <begin position="89"/>
        <end position="108"/>
    </location>
</feature>
<keyword evidence="1" id="KW-0812">Transmembrane</keyword>
<feature type="transmembrane region" description="Helical" evidence="1">
    <location>
        <begin position="12"/>
        <end position="33"/>
    </location>
</feature>
<dbReference type="Gene3D" id="1.20.144.10">
    <property type="entry name" value="Phosphatidic acid phosphatase type 2/haloperoxidase"/>
    <property type="match status" value="2"/>
</dbReference>
<dbReference type="STRING" id="336988.NT96_01210"/>
<feature type="transmembrane region" description="Helical" evidence="1">
    <location>
        <begin position="128"/>
        <end position="147"/>
    </location>
</feature>
<dbReference type="HOGENOM" id="CLU_072573_3_3_9"/>
<dbReference type="EMBL" id="AFVZ01000001">
    <property type="protein sequence ID" value="EHN59593.1"/>
    <property type="molecule type" value="Genomic_DNA"/>
</dbReference>
<organism evidence="3 4">
    <name type="scientific">Oenococcus kitaharae DSM 17330</name>
    <dbReference type="NCBI Taxonomy" id="1045004"/>
    <lineage>
        <taxon>Bacteria</taxon>
        <taxon>Bacillati</taxon>
        <taxon>Bacillota</taxon>
        <taxon>Bacilli</taxon>
        <taxon>Lactobacillales</taxon>
        <taxon>Lactobacillaceae</taxon>
        <taxon>Oenococcus</taxon>
    </lineage>
</organism>
<dbReference type="SMART" id="SM00014">
    <property type="entry name" value="acidPPc"/>
    <property type="match status" value="1"/>
</dbReference>
<dbReference type="RefSeq" id="WP_007746591.1">
    <property type="nucleotide sequence ID" value="NZ_CM001398.1"/>
</dbReference>
<gene>
    <name evidence="3" type="ORF">OKIT_1512</name>
</gene>
<dbReference type="InterPro" id="IPR000326">
    <property type="entry name" value="PAP2/HPO"/>
</dbReference>
<dbReference type="PANTHER" id="PTHR14969">
    <property type="entry name" value="SPHINGOSINE-1-PHOSPHATE PHOSPHOHYDROLASE"/>
    <property type="match status" value="1"/>
</dbReference>
<protein>
    <submittedName>
        <fullName evidence="3">Membrane-associated phospholipid phosphatase</fullName>
    </submittedName>
</protein>
<feature type="domain" description="Phosphatidic acid phosphatase type 2/haloperoxidase" evidence="2">
    <location>
        <begin position="90"/>
        <end position="201"/>
    </location>
</feature>
<dbReference type="CDD" id="cd03392">
    <property type="entry name" value="PAP2_like_2"/>
    <property type="match status" value="1"/>
</dbReference>
<dbReference type="PATRIC" id="fig|1045004.4.peg.1486"/>
<accession>G9WG15</accession>
<dbReference type="Pfam" id="PF01569">
    <property type="entry name" value="PAP2"/>
    <property type="match status" value="1"/>
</dbReference>
<reference evidence="3 4" key="1">
    <citation type="journal article" date="2012" name="PLoS ONE">
        <title>Functional divergence in the genus oenococcus as predicted by genome sequencing of the newly-described species, Oenococcus kitaharae.</title>
        <authorList>
            <person name="Borneman A.R."/>
            <person name="McCarthy J.M."/>
            <person name="Chambers P.J."/>
            <person name="Bartowsky E.J."/>
        </authorList>
    </citation>
    <scope>NUCLEOTIDE SEQUENCE [LARGE SCALE GENOMIC DNA]</scope>
    <source>
        <strain evidence="4">DSM17330</strain>
    </source>
</reference>
<evidence type="ECO:0000313" key="3">
    <source>
        <dbReference type="EMBL" id="EHN59593.1"/>
    </source>
</evidence>
<dbReference type="AlphaFoldDB" id="G9WG15"/>
<evidence type="ECO:0000259" key="2">
    <source>
        <dbReference type="SMART" id="SM00014"/>
    </source>
</evidence>
<feature type="transmembrane region" description="Helical" evidence="1">
    <location>
        <begin position="53"/>
        <end position="82"/>
    </location>
</feature>
<dbReference type="SUPFAM" id="SSF48317">
    <property type="entry name" value="Acid phosphatase/Vanadium-dependent haloperoxidase"/>
    <property type="match status" value="1"/>
</dbReference>
<dbReference type="Proteomes" id="UP000004959">
    <property type="component" value="Chromosome"/>
</dbReference>
<sequence length="215" mass="24366">MIDRLTRLDKSQLLIGFGGFAILMLTVLAQSRLLRLLDLQGIRLISFNHNPSLIAIVNTISFFGSPPVAIILSFLIIVFVLWRRQRYIEAVWATMLLLSGNAVCFLLKELVRRPRPETMLIKDTGFSFPSGHVFSTALFVFLVWHFMVANLKKQRMREMARIGLVIWLLIIALSRIYLQVHFPSDVLASVLLALGMAAFTKQGLKPLSRSERISA</sequence>
<dbReference type="InterPro" id="IPR036938">
    <property type="entry name" value="PAP2/HPO_sf"/>
</dbReference>
<proteinExistence type="predicted"/>
<dbReference type="eggNOG" id="COG0671">
    <property type="taxonomic scope" value="Bacteria"/>
</dbReference>